<evidence type="ECO:0000313" key="2">
    <source>
        <dbReference type="Proteomes" id="UP001241377"/>
    </source>
</evidence>
<reference evidence="1" key="1">
    <citation type="submission" date="2023-04" db="EMBL/GenBank/DDBJ databases">
        <title>Draft Genome sequencing of Naganishia species isolated from polar environments using Oxford Nanopore Technology.</title>
        <authorList>
            <person name="Leo P."/>
            <person name="Venkateswaran K."/>
        </authorList>
    </citation>
    <scope>NUCLEOTIDE SEQUENCE</scope>
    <source>
        <strain evidence="1">MNA-CCFEE 5261</strain>
    </source>
</reference>
<dbReference type="EMBL" id="JASBWR010000132">
    <property type="protein sequence ID" value="KAJ9092718.1"/>
    <property type="molecule type" value="Genomic_DNA"/>
</dbReference>
<protein>
    <submittedName>
        <fullName evidence="1">Uncharacterized protein</fullName>
    </submittedName>
</protein>
<organism evidence="1 2">
    <name type="scientific">Naganishia cerealis</name>
    <dbReference type="NCBI Taxonomy" id="610337"/>
    <lineage>
        <taxon>Eukaryota</taxon>
        <taxon>Fungi</taxon>
        <taxon>Dikarya</taxon>
        <taxon>Basidiomycota</taxon>
        <taxon>Agaricomycotina</taxon>
        <taxon>Tremellomycetes</taxon>
        <taxon>Filobasidiales</taxon>
        <taxon>Filobasidiaceae</taxon>
        <taxon>Naganishia</taxon>
    </lineage>
</organism>
<comment type="caution">
    <text evidence="1">The sequence shown here is derived from an EMBL/GenBank/DDBJ whole genome shotgun (WGS) entry which is preliminary data.</text>
</comment>
<accession>A0ACC2V0X4</accession>
<gene>
    <name evidence="1" type="ORF">QFC19_008643</name>
</gene>
<keyword evidence="2" id="KW-1185">Reference proteome</keyword>
<proteinExistence type="predicted"/>
<dbReference type="Proteomes" id="UP001241377">
    <property type="component" value="Unassembled WGS sequence"/>
</dbReference>
<sequence length="1224" mass="131513">MQESHPVDELSFYDQPGSDALFAAPSPSRQSFDSFTGQGSSRRLRRSSSTSSLQSQCSIASAVSTVSEAASTSSCSSVEQVFFGPLSEKEKKLVAKLGRQPKDTSSTPSREESRAVPTSSRRLRKKDSLDFNRRKTLGFSSRKSDDSGTSRRWEGGLIEKRNTPRMDTPLRAVVALGPASDCATISLTLGMSAGSSGESDAQAAEIIDPQTSPNQAYTETSAPYNQPSLARIPSSLSLADDFADMAVYDHVEMIIQQASGYQGLEAREENVNVKLGVTEQDDVEHALSAEVAIPAIEEHANDDSDKENSRTGSHNVSVRSSRSALGAVSTKSNRGHVLRELAVYGGSERKSLRDRKGERAERGNVRIDTVTLSSAPPTPASTAVSFPAQPSLEIHAEESGSSSSIFLAASNRLSDTDRQQSTPPPEATRDEITKASARLQEVLRLEDSGSQARESERLSTPKDGGNDDESFDPDSPLPMSRAPRHSLLLSLTASPIQAEEASPSKSSSESTSPLRDDLFMPEYQIITTPYRNRSMRSSPTALGIKTPVGPVVPRHRDSHTKRRAQATLERQAAISNKLSAVSLNMSGLGSSAYGSAGTPYKSISHPQEMLPSDTPASIARPEKPVVEGNIGVVGTTTPNLQLPTLAIVHDVFDEPTGSREQSRPKSPTRYSEETYKRGGVQQNTSETLASRIPKPVAPPTQPVFQKPMISNLPVLKPLVPTMKSSATQKLTSSITATFKAVRPEITSQNEPIKLGTPVRGRLPSAFAFRSPAASRVLSASNPSKFAQARTASGSLLSSTSGAARPITPAKGLYRSMGVREPGPPTPRRNDTLGAVIIHNTLNKPITPSSCTTDVISHSTTSDKPPVATAPQPLAATTTAQPLPIHPQGRSLESFGTSADLSDSIATAKPAPTTTRRMPSRVPTERETSESDAVPVAPLLLQGGRTPSAETRLTAGGRAMRPIRPIASLPASQRKQRSAPPPAPKPTAVHTGESSEKEMIAAKAKPAHINEFSKKEMETLTMLNTARNEVYFCMLDRNVVKKDGPKPPSPKVRTIAERKEEERKLGREARAKRRGGSVRGNSAGGDESSAQEDTTDKPPSLADLLPRLTHVRGAGEDEDYQTPARPLKRTRKSGPAAAGRVEDDPSPTGPKRKKNRTTTTTSTVLVLPEAAQEEKYVTWDKGLVVIERAELSVPRHHREGEPVDASLKSCLKRRDTASLFYLLLC</sequence>
<name>A0ACC2V0X4_9TREE</name>
<evidence type="ECO:0000313" key="1">
    <source>
        <dbReference type="EMBL" id="KAJ9092718.1"/>
    </source>
</evidence>